<evidence type="ECO:0000313" key="1">
    <source>
        <dbReference type="EMBL" id="CCA19739.1"/>
    </source>
</evidence>
<organism evidence="1">
    <name type="scientific">Albugo laibachii Nc14</name>
    <dbReference type="NCBI Taxonomy" id="890382"/>
    <lineage>
        <taxon>Eukaryota</taxon>
        <taxon>Sar</taxon>
        <taxon>Stramenopiles</taxon>
        <taxon>Oomycota</taxon>
        <taxon>Peronosporomycetes</taxon>
        <taxon>Albuginales</taxon>
        <taxon>Albuginaceae</taxon>
        <taxon>Albugo</taxon>
    </lineage>
</organism>
<gene>
    <name evidence="1" type="primary">AlNc14C78G5155</name>
    <name evidence="1" type="ORF">ALNC14_058820</name>
</gene>
<dbReference type="AlphaFoldDB" id="F0WEV7"/>
<name>F0WEV7_9STRA</name>
<proteinExistence type="predicted"/>
<dbReference type="EMBL" id="FR824123">
    <property type="protein sequence ID" value="CCA19739.1"/>
    <property type="molecule type" value="Genomic_DNA"/>
</dbReference>
<sequence>MKKLDTFWTKKGPPIYFSKSMDWDYKWKYESVTVANGNAIVNISSLWWEDYFRSGAAYYGRLEDSEANSKVREGDQDVKVADRRRRTIVWLYQDRSRERRRFRG</sequence>
<dbReference type="HOGENOM" id="CLU_2532152_0_0_1"/>
<accession>F0WEV7</accession>
<reference evidence="1" key="1">
    <citation type="journal article" date="2011" name="PLoS Biol.">
        <title>Gene gain and loss during evolution of obligate parasitism in the white rust pathogen of Arabidopsis thaliana.</title>
        <authorList>
            <person name="Kemen E."/>
            <person name="Gardiner A."/>
            <person name="Schultz-Larsen T."/>
            <person name="Kemen A.C."/>
            <person name="Balmuth A.L."/>
            <person name="Robert-Seilaniantz A."/>
            <person name="Bailey K."/>
            <person name="Holub E."/>
            <person name="Studholme D.J."/>
            <person name="Maclean D."/>
            <person name="Jones J.D."/>
        </authorList>
    </citation>
    <scope>NUCLEOTIDE SEQUENCE</scope>
</reference>
<reference evidence="1" key="2">
    <citation type="submission" date="2011-02" db="EMBL/GenBank/DDBJ databases">
        <authorList>
            <person name="MacLean D."/>
        </authorList>
    </citation>
    <scope>NUCLEOTIDE SEQUENCE</scope>
</reference>
<protein>
    <submittedName>
        <fullName evidence="1">AlNc14C78G5155 protein</fullName>
    </submittedName>
</protein>